<keyword evidence="2" id="KW-0966">Cell projection</keyword>
<dbReference type="PANTHER" id="PTHR37166:SF1">
    <property type="entry name" value="PROTEIN FLAG"/>
    <property type="match status" value="1"/>
</dbReference>
<gene>
    <name evidence="2" type="primary">flaG</name>
    <name evidence="2" type="ORF">EDM59_01240</name>
</gene>
<dbReference type="NCBIfam" id="NF005834">
    <property type="entry name" value="PRK07738.1"/>
    <property type="match status" value="1"/>
</dbReference>
<keyword evidence="2" id="KW-0282">Flagellum</keyword>
<organism evidence="2 3">
    <name type="scientific">Brevibacillus nitrificans</name>
    <dbReference type="NCBI Taxonomy" id="651560"/>
    <lineage>
        <taxon>Bacteria</taxon>
        <taxon>Bacillati</taxon>
        <taxon>Bacillota</taxon>
        <taxon>Bacilli</taxon>
        <taxon>Bacillales</taxon>
        <taxon>Paenibacillaceae</taxon>
        <taxon>Brevibacillus</taxon>
    </lineage>
</organism>
<accession>A0A3M8DRY4</accession>
<dbReference type="PANTHER" id="PTHR37166">
    <property type="entry name" value="PROTEIN FLAG"/>
    <property type="match status" value="1"/>
</dbReference>
<dbReference type="InterPro" id="IPR005186">
    <property type="entry name" value="FlaG"/>
</dbReference>
<name>A0A3M8DRY4_9BACL</name>
<dbReference type="SUPFAM" id="SSF160214">
    <property type="entry name" value="FlaG-like"/>
    <property type="match status" value="1"/>
</dbReference>
<dbReference type="InterPro" id="IPR035924">
    <property type="entry name" value="FlaG-like_sf"/>
</dbReference>
<dbReference type="Proteomes" id="UP000269573">
    <property type="component" value="Unassembled WGS sequence"/>
</dbReference>
<feature type="region of interest" description="Disordered" evidence="1">
    <location>
        <begin position="1"/>
        <end position="33"/>
    </location>
</feature>
<evidence type="ECO:0000256" key="1">
    <source>
        <dbReference type="SAM" id="MobiDB-lite"/>
    </source>
</evidence>
<evidence type="ECO:0000313" key="3">
    <source>
        <dbReference type="Proteomes" id="UP000269573"/>
    </source>
</evidence>
<keyword evidence="2" id="KW-0969">Cilium</keyword>
<evidence type="ECO:0000313" key="2">
    <source>
        <dbReference type="EMBL" id="RNB90221.1"/>
    </source>
</evidence>
<comment type="caution">
    <text evidence="2">The sequence shown here is derived from an EMBL/GenBank/DDBJ whole genome shotgun (WGS) entry which is preliminary data.</text>
</comment>
<dbReference type="Pfam" id="PF03646">
    <property type="entry name" value="FlaG"/>
    <property type="match status" value="1"/>
</dbReference>
<dbReference type="AlphaFoldDB" id="A0A3M8DRY4"/>
<sequence length="108" mass="11805">MMGRTPGISDGGQAAGEGTAKPVVQPEAAGGKAINKDQLSKEIAGMNKWLQVTNSHVQFKLHDELNEYYVQVVNDQTNEVIREIPSKKVLDMVAKFHEMAGLLVDERG</sequence>
<reference evidence="2 3" key="1">
    <citation type="submission" date="2018-10" db="EMBL/GenBank/DDBJ databases">
        <title>Phylogenomics of Brevibacillus.</title>
        <authorList>
            <person name="Dunlap C."/>
        </authorList>
    </citation>
    <scope>NUCLEOTIDE SEQUENCE [LARGE SCALE GENOMIC DNA]</scope>
    <source>
        <strain evidence="2 3">JCM 15774</strain>
    </source>
</reference>
<proteinExistence type="predicted"/>
<dbReference type="Gene3D" id="3.30.160.170">
    <property type="entry name" value="FlaG-like"/>
    <property type="match status" value="1"/>
</dbReference>
<keyword evidence="3" id="KW-1185">Reference proteome</keyword>
<protein>
    <submittedName>
        <fullName evidence="2">Flagellar protein FlaG</fullName>
    </submittedName>
</protein>
<dbReference type="EMBL" id="RHHU01000002">
    <property type="protein sequence ID" value="RNB90221.1"/>
    <property type="molecule type" value="Genomic_DNA"/>
</dbReference>